<sequence>MQSAHDSSESHIDPPRTGFRESMTGAQIPIYTTRTTGTPKPSMPPDVQKVFDSALDDRLYKTWIDEFGDKIPTAGALLPVGYKLSDDPAFPWVCPVRSCEKMLSSLNGLGRHFCVSEPAVFVHS</sequence>
<organism evidence="1 2">
    <name type="scientific">Chaetomium tenue</name>
    <dbReference type="NCBI Taxonomy" id="1854479"/>
    <lineage>
        <taxon>Eukaryota</taxon>
        <taxon>Fungi</taxon>
        <taxon>Dikarya</taxon>
        <taxon>Ascomycota</taxon>
        <taxon>Pezizomycotina</taxon>
        <taxon>Sordariomycetes</taxon>
        <taxon>Sordariomycetidae</taxon>
        <taxon>Sordariales</taxon>
        <taxon>Chaetomiaceae</taxon>
        <taxon>Chaetomium</taxon>
    </lineage>
</organism>
<evidence type="ECO:0000313" key="2">
    <source>
        <dbReference type="Proteomes" id="UP000724584"/>
    </source>
</evidence>
<dbReference type="Proteomes" id="UP000724584">
    <property type="component" value="Unassembled WGS sequence"/>
</dbReference>
<dbReference type="EMBL" id="JAGIZQ010000002">
    <property type="protein sequence ID" value="KAH6640245.1"/>
    <property type="molecule type" value="Genomic_DNA"/>
</dbReference>
<proteinExistence type="predicted"/>
<accession>A0ACB7PGS2</accession>
<evidence type="ECO:0000313" key="1">
    <source>
        <dbReference type="EMBL" id="KAH6640245.1"/>
    </source>
</evidence>
<reference evidence="1 2" key="1">
    <citation type="journal article" date="2021" name="Nat. Commun.">
        <title>Genetic determinants of endophytism in the Arabidopsis root mycobiome.</title>
        <authorList>
            <person name="Mesny F."/>
            <person name="Miyauchi S."/>
            <person name="Thiergart T."/>
            <person name="Pickel B."/>
            <person name="Atanasova L."/>
            <person name="Karlsson M."/>
            <person name="Huettel B."/>
            <person name="Barry K.W."/>
            <person name="Haridas S."/>
            <person name="Chen C."/>
            <person name="Bauer D."/>
            <person name="Andreopoulos W."/>
            <person name="Pangilinan J."/>
            <person name="LaButti K."/>
            <person name="Riley R."/>
            <person name="Lipzen A."/>
            <person name="Clum A."/>
            <person name="Drula E."/>
            <person name="Henrissat B."/>
            <person name="Kohler A."/>
            <person name="Grigoriev I.V."/>
            <person name="Martin F.M."/>
            <person name="Hacquard S."/>
        </authorList>
    </citation>
    <scope>NUCLEOTIDE SEQUENCE [LARGE SCALE GENOMIC DNA]</scope>
    <source>
        <strain evidence="1 2">MPI-SDFR-AT-0079</strain>
    </source>
</reference>
<gene>
    <name evidence="1" type="ORF">F5144DRAFT_88771</name>
</gene>
<name>A0ACB7PGS2_9PEZI</name>
<comment type="caution">
    <text evidence="1">The sequence shown here is derived from an EMBL/GenBank/DDBJ whole genome shotgun (WGS) entry which is preliminary data.</text>
</comment>
<protein>
    <submittedName>
        <fullName evidence="1">Uncharacterized protein</fullName>
    </submittedName>
</protein>
<keyword evidence="2" id="KW-1185">Reference proteome</keyword>